<dbReference type="GO" id="GO:0015937">
    <property type="term" value="P:coenzyme A biosynthetic process"/>
    <property type="evidence" value="ECO:0007669"/>
    <property type="project" value="InterPro"/>
</dbReference>
<evidence type="ECO:0000313" key="5">
    <source>
        <dbReference type="Proteomes" id="UP000027361"/>
    </source>
</evidence>
<evidence type="ECO:0000256" key="1">
    <source>
        <dbReference type="ARBA" id="ARBA00022741"/>
    </source>
</evidence>
<dbReference type="GO" id="GO:0005524">
    <property type="term" value="F:ATP binding"/>
    <property type="evidence" value="ECO:0007669"/>
    <property type="project" value="UniProtKB-KW"/>
</dbReference>
<dbReference type="InParanoid" id="A0A066W461"/>
<keyword evidence="3" id="KW-0812">Transmembrane</keyword>
<dbReference type="NCBIfam" id="TIGR00152">
    <property type="entry name" value="dephospho-CoA kinase"/>
    <property type="match status" value="1"/>
</dbReference>
<name>A0A066W461_TILAU</name>
<dbReference type="PROSITE" id="PS51219">
    <property type="entry name" value="DPCK"/>
    <property type="match status" value="1"/>
</dbReference>
<dbReference type="EMBL" id="JMSN01000030">
    <property type="protein sequence ID" value="KDN47323.1"/>
    <property type="molecule type" value="Genomic_DNA"/>
</dbReference>
<keyword evidence="2" id="KW-0067">ATP-binding</keyword>
<dbReference type="FunCoup" id="A0A066W461">
    <property type="interactions" value="180"/>
</dbReference>
<keyword evidence="3" id="KW-1133">Transmembrane helix</keyword>
<dbReference type="HAMAP" id="MF_00376">
    <property type="entry name" value="Dephospho_CoA_kinase"/>
    <property type="match status" value="1"/>
</dbReference>
<reference evidence="4 5" key="1">
    <citation type="submission" date="2014-05" db="EMBL/GenBank/DDBJ databases">
        <title>Draft genome sequence of a rare smut relative, Tilletiaria anomala UBC 951.</title>
        <authorList>
            <consortium name="DOE Joint Genome Institute"/>
            <person name="Toome M."/>
            <person name="Kuo A."/>
            <person name="Henrissat B."/>
            <person name="Lipzen A."/>
            <person name="Tritt A."/>
            <person name="Yoshinaga Y."/>
            <person name="Zane M."/>
            <person name="Barry K."/>
            <person name="Grigoriev I.V."/>
            <person name="Spatafora J.W."/>
            <person name="Aimea M.C."/>
        </authorList>
    </citation>
    <scope>NUCLEOTIDE SEQUENCE [LARGE SCALE GENOMIC DNA]</scope>
    <source>
        <strain evidence="4 5">UBC 951</strain>
    </source>
</reference>
<keyword evidence="5" id="KW-1185">Reference proteome</keyword>
<dbReference type="Proteomes" id="UP000027361">
    <property type="component" value="Unassembled WGS sequence"/>
</dbReference>
<evidence type="ECO:0000256" key="3">
    <source>
        <dbReference type="SAM" id="Phobius"/>
    </source>
</evidence>
<evidence type="ECO:0000256" key="2">
    <source>
        <dbReference type="ARBA" id="ARBA00022840"/>
    </source>
</evidence>
<dbReference type="RefSeq" id="XP_013243812.1">
    <property type="nucleotide sequence ID" value="XM_013388358.1"/>
</dbReference>
<dbReference type="OrthoDB" id="247245at2759"/>
<dbReference type="InterPro" id="IPR027417">
    <property type="entry name" value="P-loop_NTPase"/>
</dbReference>
<dbReference type="CDD" id="cd02022">
    <property type="entry name" value="DPCK"/>
    <property type="match status" value="1"/>
</dbReference>
<evidence type="ECO:0000313" key="4">
    <source>
        <dbReference type="EMBL" id="KDN47323.1"/>
    </source>
</evidence>
<dbReference type="AlphaFoldDB" id="A0A066W461"/>
<gene>
    <name evidence="4" type="ORF">K437DRAFT_98938</name>
</gene>
<dbReference type="PANTHER" id="PTHR10695:SF46">
    <property type="entry name" value="BIFUNCTIONAL COENZYME A SYNTHASE-RELATED"/>
    <property type="match status" value="1"/>
</dbReference>
<dbReference type="STRING" id="1037660.A0A066W461"/>
<dbReference type="Gene3D" id="3.40.50.300">
    <property type="entry name" value="P-loop containing nucleotide triphosphate hydrolases"/>
    <property type="match status" value="1"/>
</dbReference>
<comment type="caution">
    <text evidence="4">The sequence shown here is derived from an EMBL/GenBank/DDBJ whole genome shotgun (WGS) entry which is preliminary data.</text>
</comment>
<dbReference type="HOGENOM" id="CLU_057180_0_1_1"/>
<sequence>MLVVGLTGGIASGKSTVSRLIQERHHIPLIDLDLLARQVVEPGTTTLIALVKAFGAEILQPDGTLNRPALGRIAFGDESKRKELNKITHSAIRKRMVWLLIGYWLRGTRIVVVDTPLLVEAGLWKWCGEAVLVWCSAEDQLKRMLLRDTDKGLTEEDARSRLAAQWDLNKKKNYADVVLDNSKPLRPHEAASNPGTKDEDSLEEQVQRLVARWRRQTASVTGVAKWLVAWLVPPVGLLMGYLFAKRREWEFSVRLRTAGEDAKAE</sequence>
<keyword evidence="1" id="KW-0547">Nucleotide-binding</keyword>
<proteinExistence type="inferred from homology"/>
<protein>
    <submittedName>
        <fullName evidence="4">CoaE-domain-containing protein</fullName>
    </submittedName>
</protein>
<dbReference type="InterPro" id="IPR001977">
    <property type="entry name" value="Depp_CoAkinase"/>
</dbReference>
<dbReference type="GO" id="GO:0004140">
    <property type="term" value="F:dephospho-CoA kinase activity"/>
    <property type="evidence" value="ECO:0007669"/>
    <property type="project" value="InterPro"/>
</dbReference>
<feature type="transmembrane region" description="Helical" evidence="3">
    <location>
        <begin position="223"/>
        <end position="244"/>
    </location>
</feature>
<organism evidence="4 5">
    <name type="scientific">Tilletiaria anomala (strain ATCC 24038 / CBS 436.72 / UBC 951)</name>
    <dbReference type="NCBI Taxonomy" id="1037660"/>
    <lineage>
        <taxon>Eukaryota</taxon>
        <taxon>Fungi</taxon>
        <taxon>Dikarya</taxon>
        <taxon>Basidiomycota</taxon>
        <taxon>Ustilaginomycotina</taxon>
        <taxon>Exobasidiomycetes</taxon>
        <taxon>Georgefischeriales</taxon>
        <taxon>Tilletiariaceae</taxon>
        <taxon>Tilletiaria</taxon>
    </lineage>
</organism>
<dbReference type="SUPFAM" id="SSF52540">
    <property type="entry name" value="P-loop containing nucleoside triphosphate hydrolases"/>
    <property type="match status" value="1"/>
</dbReference>
<dbReference type="GeneID" id="25267992"/>
<dbReference type="OMA" id="CQMDIEQ"/>
<keyword evidence="3" id="KW-0472">Membrane</keyword>
<dbReference type="PANTHER" id="PTHR10695">
    <property type="entry name" value="DEPHOSPHO-COA KINASE-RELATED"/>
    <property type="match status" value="1"/>
</dbReference>
<accession>A0A066W461</accession>
<dbReference type="Pfam" id="PF01121">
    <property type="entry name" value="CoaE"/>
    <property type="match status" value="1"/>
</dbReference>